<evidence type="ECO:0000313" key="6">
    <source>
        <dbReference type="Proteomes" id="UP000198756"/>
    </source>
</evidence>
<dbReference type="InterPro" id="IPR032812">
    <property type="entry name" value="SbsA_Ig"/>
</dbReference>
<feature type="non-terminal residue" evidence="5">
    <location>
        <position position="1219"/>
    </location>
</feature>
<evidence type="ECO:0000313" key="5">
    <source>
        <dbReference type="EMBL" id="SDA89173.1"/>
    </source>
</evidence>
<dbReference type="Gene3D" id="2.160.20.110">
    <property type="match status" value="1"/>
</dbReference>
<protein>
    <submittedName>
        <fullName evidence="5">The GLUG motif-containing protein</fullName>
    </submittedName>
</protein>
<gene>
    <name evidence="5" type="ORF">SAMN03080617_03141</name>
</gene>
<evidence type="ECO:0000259" key="2">
    <source>
        <dbReference type="Pfam" id="PF07581"/>
    </source>
</evidence>
<keyword evidence="6" id="KW-1185">Reference proteome</keyword>
<sequence>MKGSFYSETCVQNSTGIVHFMDELADFSKDTLKENLFFPLLKRVDSKLFKFKNLPFLLFLFFSSQVSMAQTSEFNFNTTGQLSNNFNGSGTHVSNVVQASDGGLNNSGSVSVPNSSTNAVFTTKNSYSLGVVGSSYTFETFIKSEGNSGYSGVGFTASSPTTSFHTSPVYRPNDALGISVHGGGFEFHNGTVNYSGSWGVTYSSGSITTIKASTCSDLINNNTSCGSPDKWFKIVFKVTRSTISNFDMRVEVWPANQDGTLRFPSEATAIFEVNGVTNSTLSSASQLYSYFNFSGHRVTKFDNFSYDLKGATEIQAGAPVILTESVSESNGVITVNGNVTSDNGETVTERGFVYGTSTNPTTTDNKIIIGSGTGAFSGSTPALMPGTYFVRAFATNSVGTSYGGVESFTIEAPASLYAGGSGTELDPYQISDWRHLHNVRQNLSSYFILLNDLDQNSTGYATYASSAANENLGWLPIGTYGNTTNAFSGNFDGRVKTIRGLKIKRLNLSGVGLFGIANGATISNVGLEEVMVEGKATVGSLVGFMATEGIIDNCYAKGYVKSEEDTSGGLAGSVYGTVVNCFASVNVIGTYQIGGLIGAVNVNATVNNSYATGAVEGSDESWTGIGGLAGFNGGAISNSYATGSVTGAGSSVGGLVGYNGGSVNKSYAIGQVTGAVNPGGLIGENDGGTVVNSFWDTETSDRATSSGGEGKTTAEMKTQGNFTDWNFQDIWNINPAGYSSYPYLRTLTYDSPGEEPEVNPIPGLEIFIPAPTVTDANIIISGATGTGGVFKIGNTITATWNNTLAGDNNTEIISSVTMDFSQFGGGSAVVATNNSGIWTATYTLTAGEINAANRNVSVTATNSSSKTTTTADTSNATVDNVAPIVSEFVPGNNATGVALQPTLIITFDDEVTLGNIGIFSLGKVDGDGCTITSILEFDLSDPDERSLFTLSEDKLTVSLVLTENLPVNTQVILAIPTGFVTDLVGNSFVGFSAYTYTWSFTTINKLNQTITFPEIETKTYGDPTFTLGNAETDQGLTVTYTATDPTVVSIIGNQATILKAGSTTITATQDGDEVNFAAEPVERTLTVGKKALTITADDKQKTYGEANPVLTFTYTGLVNGDTKVTTEPSISTTALASSNAGTYPITLEGGSDDNYAITLVNGTLTIDKKALTITADDKQKTYGEANPALTFSYTGLVNGDTKVTTEPSISTTATQSSNV</sequence>
<feature type="domain" description="SbsA Ig-like" evidence="3">
    <location>
        <begin position="879"/>
        <end position="1002"/>
    </location>
</feature>
<dbReference type="InterPro" id="IPR041286">
    <property type="entry name" value="MBG_2"/>
</dbReference>
<proteinExistence type="predicted"/>
<evidence type="ECO:0000259" key="3">
    <source>
        <dbReference type="Pfam" id="PF13205"/>
    </source>
</evidence>
<evidence type="ECO:0000259" key="4">
    <source>
        <dbReference type="Pfam" id="PF18676"/>
    </source>
</evidence>
<feature type="domain" description="MBG" evidence="4">
    <location>
        <begin position="1092"/>
        <end position="1165"/>
    </location>
</feature>
<dbReference type="Gene3D" id="3.30.160.710">
    <property type="match status" value="2"/>
</dbReference>
<dbReference type="RefSeq" id="WP_175454249.1">
    <property type="nucleotide sequence ID" value="NZ_FMXE01000025.1"/>
</dbReference>
<evidence type="ECO:0000256" key="1">
    <source>
        <dbReference type="ARBA" id="ARBA00022729"/>
    </source>
</evidence>
<dbReference type="InterPro" id="IPR011493">
    <property type="entry name" value="GLUG"/>
</dbReference>
<feature type="domain" description="GLUG" evidence="2">
    <location>
        <begin position="624"/>
        <end position="646"/>
    </location>
</feature>
<dbReference type="EMBL" id="FMXE01000025">
    <property type="protein sequence ID" value="SDA89173.1"/>
    <property type="molecule type" value="Genomic_DNA"/>
</dbReference>
<dbReference type="Pfam" id="PF13205">
    <property type="entry name" value="Big_5"/>
    <property type="match status" value="1"/>
</dbReference>
<organism evidence="5 6">
    <name type="scientific">Algoriphagus alkaliphilus</name>
    <dbReference type="NCBI Taxonomy" id="279824"/>
    <lineage>
        <taxon>Bacteria</taxon>
        <taxon>Pseudomonadati</taxon>
        <taxon>Bacteroidota</taxon>
        <taxon>Cytophagia</taxon>
        <taxon>Cytophagales</taxon>
        <taxon>Cyclobacteriaceae</taxon>
        <taxon>Algoriphagus</taxon>
    </lineage>
</organism>
<dbReference type="Pfam" id="PF07581">
    <property type="entry name" value="Glug"/>
    <property type="match status" value="1"/>
</dbReference>
<reference evidence="6" key="1">
    <citation type="submission" date="2016-10" db="EMBL/GenBank/DDBJ databases">
        <authorList>
            <person name="Varghese N."/>
            <person name="Submissions S."/>
        </authorList>
    </citation>
    <scope>NUCLEOTIDE SEQUENCE [LARGE SCALE GENOMIC DNA]</scope>
    <source>
        <strain evidence="6">DSM 22703</strain>
    </source>
</reference>
<keyword evidence="1" id="KW-0732">Signal</keyword>
<name>A0A1G5Z417_9BACT</name>
<dbReference type="AlphaFoldDB" id="A0A1G5Z417"/>
<feature type="domain" description="MBG" evidence="4">
    <location>
        <begin position="1171"/>
        <end position="1219"/>
    </location>
</feature>
<accession>A0A1G5Z417</accession>
<dbReference type="Proteomes" id="UP000198756">
    <property type="component" value="Unassembled WGS sequence"/>
</dbReference>
<dbReference type="Pfam" id="PF18676">
    <property type="entry name" value="MBG_2"/>
    <property type="match status" value="2"/>
</dbReference>
<dbReference type="STRING" id="279824.SAMN03080617_03141"/>